<dbReference type="InterPro" id="IPR036390">
    <property type="entry name" value="WH_DNA-bd_sf"/>
</dbReference>
<evidence type="ECO:0000313" key="2">
    <source>
        <dbReference type="Proteomes" id="UP001148185"/>
    </source>
</evidence>
<dbReference type="AlphaFoldDB" id="A0A9X4C745"/>
<gene>
    <name evidence="1" type="ORF">M5G27_28320</name>
</gene>
<evidence type="ECO:0000313" key="1">
    <source>
        <dbReference type="EMBL" id="MDD1011380.1"/>
    </source>
</evidence>
<keyword evidence="2" id="KW-1185">Reference proteome</keyword>
<proteinExistence type="predicted"/>
<dbReference type="InterPro" id="IPR036388">
    <property type="entry name" value="WH-like_DNA-bd_sf"/>
</dbReference>
<dbReference type="Gene3D" id="1.10.10.10">
    <property type="entry name" value="Winged helix-like DNA-binding domain superfamily/Winged helix DNA-binding domain"/>
    <property type="match status" value="1"/>
</dbReference>
<name>A0A9X4C745_9PSED</name>
<comment type="caution">
    <text evidence="1">The sequence shown here is derived from an EMBL/GenBank/DDBJ whole genome shotgun (WGS) entry which is preliminary data.</text>
</comment>
<dbReference type="Proteomes" id="UP001148185">
    <property type="component" value="Unassembled WGS sequence"/>
</dbReference>
<organism evidence="1 2">
    <name type="scientific">Pseudomonas shahriarae</name>
    <dbReference type="NCBI Taxonomy" id="2745512"/>
    <lineage>
        <taxon>Bacteria</taxon>
        <taxon>Pseudomonadati</taxon>
        <taxon>Pseudomonadota</taxon>
        <taxon>Gammaproteobacteria</taxon>
        <taxon>Pseudomonadales</taxon>
        <taxon>Pseudomonadaceae</taxon>
        <taxon>Pseudomonas</taxon>
    </lineage>
</organism>
<accession>A0A9X4C745</accession>
<dbReference type="RefSeq" id="WP_273878337.1">
    <property type="nucleotide sequence ID" value="NZ_JAMDHA010000047.1"/>
</dbReference>
<sequence length="31" mass="3341">MLTLLNLLKDGRFHSGQDLGAALGISRSAVW</sequence>
<protein>
    <submittedName>
        <fullName evidence="1">HTH domain-containing protein</fullName>
    </submittedName>
</protein>
<dbReference type="SUPFAM" id="SSF46785">
    <property type="entry name" value="Winged helix' DNA-binding domain"/>
    <property type="match status" value="1"/>
</dbReference>
<feature type="non-terminal residue" evidence="1">
    <location>
        <position position="31"/>
    </location>
</feature>
<reference evidence="1 2" key="1">
    <citation type="submission" date="2022-05" db="EMBL/GenBank/DDBJ databases">
        <title>Novel Pseudomonas spp. Isolated from a Rainbow Trout Aquaculture Facility.</title>
        <authorList>
            <person name="Testerman T."/>
            <person name="Graf J."/>
        </authorList>
    </citation>
    <scope>NUCLEOTIDE SEQUENCE [LARGE SCALE GENOMIC DNA]</scope>
    <source>
        <strain evidence="1 2">ID1042</strain>
    </source>
</reference>
<dbReference type="EMBL" id="JAMDHA010000047">
    <property type="protein sequence ID" value="MDD1011380.1"/>
    <property type="molecule type" value="Genomic_DNA"/>
</dbReference>